<dbReference type="Proteomes" id="UP000077315">
    <property type="component" value="Unassembled WGS sequence"/>
</dbReference>
<feature type="region of interest" description="Disordered" evidence="1">
    <location>
        <begin position="74"/>
        <end position="152"/>
    </location>
</feature>
<sequence>MGKQEAKQRIDTHANEILKTQIDASIGIARSVVHSWLPAPKEGEKLEDDDDSFTLYTTGRPDRLGLGAKFLSHADAMRHTPTPTTGSKEEIQLRNKILNQNRRSGAKDQYAKRKEESEDEEESRTQRPAPKKAKKAQAAVEAKPGPTKKIGQQGDFLSIKKTIASQDMFFQAIDTILIDLLWGTFLIICR</sequence>
<evidence type="ECO:0000313" key="3">
    <source>
        <dbReference type="Proteomes" id="UP000077315"/>
    </source>
</evidence>
<name>A0A162V179_PHYB8</name>
<dbReference type="VEuPathDB" id="FungiDB:PHYBLDRAFT_58362"/>
<feature type="compositionally biased region" description="Basic and acidic residues" evidence="1">
    <location>
        <begin position="105"/>
        <end position="116"/>
    </location>
</feature>
<evidence type="ECO:0000256" key="1">
    <source>
        <dbReference type="SAM" id="MobiDB-lite"/>
    </source>
</evidence>
<protein>
    <submittedName>
        <fullName evidence="2">Uncharacterized protein</fullName>
    </submittedName>
</protein>
<dbReference type="OrthoDB" id="5393235at2759"/>
<accession>A0A162V179</accession>
<dbReference type="AlphaFoldDB" id="A0A162V179"/>
<organism evidence="2 3">
    <name type="scientific">Phycomyces blakesleeanus (strain ATCC 8743b / DSM 1359 / FGSC 10004 / NBRC 33097 / NRRL 1555)</name>
    <dbReference type="NCBI Taxonomy" id="763407"/>
    <lineage>
        <taxon>Eukaryota</taxon>
        <taxon>Fungi</taxon>
        <taxon>Fungi incertae sedis</taxon>
        <taxon>Mucoromycota</taxon>
        <taxon>Mucoromycotina</taxon>
        <taxon>Mucoromycetes</taxon>
        <taxon>Mucorales</taxon>
        <taxon>Phycomycetaceae</taxon>
        <taxon>Phycomyces</taxon>
    </lineage>
</organism>
<dbReference type="RefSeq" id="XP_018297352.1">
    <property type="nucleotide sequence ID" value="XM_018440301.1"/>
</dbReference>
<dbReference type="GeneID" id="29001207"/>
<evidence type="ECO:0000313" key="2">
    <source>
        <dbReference type="EMBL" id="OAD79312.1"/>
    </source>
</evidence>
<proteinExistence type="predicted"/>
<dbReference type="InParanoid" id="A0A162V179"/>
<keyword evidence="3" id="KW-1185">Reference proteome</keyword>
<gene>
    <name evidence="2" type="ORF">PHYBLDRAFT_58362</name>
</gene>
<reference evidence="3" key="1">
    <citation type="submission" date="2015-06" db="EMBL/GenBank/DDBJ databases">
        <title>Expansion of signal transduction pathways in fungi by whole-genome duplication.</title>
        <authorList>
            <consortium name="DOE Joint Genome Institute"/>
            <person name="Corrochano L.M."/>
            <person name="Kuo A."/>
            <person name="Marcet-Houben M."/>
            <person name="Polaino S."/>
            <person name="Salamov A."/>
            <person name="Villalobos J.M."/>
            <person name="Alvarez M.I."/>
            <person name="Avalos J."/>
            <person name="Benito E.P."/>
            <person name="Benoit I."/>
            <person name="Burger G."/>
            <person name="Camino L.P."/>
            <person name="Canovas D."/>
            <person name="Cerda-Olmedo E."/>
            <person name="Cheng J.-F."/>
            <person name="Dominguez A."/>
            <person name="Elias M."/>
            <person name="Eslava A.P."/>
            <person name="Glaser F."/>
            <person name="Grimwood J."/>
            <person name="Gutierrez G."/>
            <person name="Heitman J."/>
            <person name="Henrissat B."/>
            <person name="Iturriaga E.A."/>
            <person name="Lang B.F."/>
            <person name="Lavin J.L."/>
            <person name="Lee S."/>
            <person name="Li W."/>
            <person name="Lindquist E."/>
            <person name="Lopez-Garcia S."/>
            <person name="Luque E.M."/>
            <person name="Marcos A.T."/>
            <person name="Martin J."/>
            <person name="McCluskey K."/>
            <person name="Medina H.R."/>
            <person name="Miralles-Duran A."/>
            <person name="Miyazaki A."/>
            <person name="Munoz-Torres E."/>
            <person name="Oguiza J.A."/>
            <person name="Ohm R."/>
            <person name="Olmedo M."/>
            <person name="Orejas M."/>
            <person name="Ortiz-Castellanos L."/>
            <person name="Pisabarro A.G."/>
            <person name="Rodriguez-Romero J."/>
            <person name="Ruiz-Herrera J."/>
            <person name="Ruiz-Vazquez R."/>
            <person name="Sanz C."/>
            <person name="Schackwitz W."/>
            <person name="Schmutz J."/>
            <person name="Shahriari M."/>
            <person name="Shelest E."/>
            <person name="Silva-Franco F."/>
            <person name="Soanes D."/>
            <person name="Syed K."/>
            <person name="Tagua V.G."/>
            <person name="Talbot N.J."/>
            <person name="Thon M."/>
            <person name="De vries R.P."/>
            <person name="Wiebenga A."/>
            <person name="Yadav J.S."/>
            <person name="Braun E.L."/>
            <person name="Baker S."/>
            <person name="Garre V."/>
            <person name="Horwitz B."/>
            <person name="Torres-Martinez S."/>
            <person name="Idnurm A."/>
            <person name="Herrera-Estrella A."/>
            <person name="Gabaldon T."/>
            <person name="Grigoriev I.V."/>
        </authorList>
    </citation>
    <scope>NUCLEOTIDE SEQUENCE [LARGE SCALE GENOMIC DNA]</scope>
    <source>
        <strain evidence="3">NRRL 1555(-)</strain>
    </source>
</reference>
<dbReference type="EMBL" id="KV440972">
    <property type="protein sequence ID" value="OAD79312.1"/>
    <property type="molecule type" value="Genomic_DNA"/>
</dbReference>